<dbReference type="InterPro" id="IPR038765">
    <property type="entry name" value="Papain-like_cys_pep_sf"/>
</dbReference>
<sequence length="277" mass="32263">MRKKYILWILIIVCLSWPVEAVAKTYTSKEAVYKIIRKNLLSHKKEFTIEMNHSVMEEIGVNTNLFETVVAIDDKTTSKDFDYLKLSLYSWSGRWKWTSQKKKATLIFSADYRTTLKQEEKLDAAIASALEELDLADATDYEKVKAIHDYIINRVSYDQSYQKHTAYHALVNKSSVCEGYALAAYRMFLDTGIDCRIIVGTADGGPHAWNIVKVDGKWYNIDLTWDDPITSNGTQVLRYDYFLKNEEDFINHTRNKEYNTKEFKKAYPIAEESYEME</sequence>
<dbReference type="Proteomes" id="UP000574276">
    <property type="component" value="Unassembled WGS sequence"/>
</dbReference>
<feature type="domain" description="Transglutaminase-like" evidence="1">
    <location>
        <begin position="169"/>
        <end position="225"/>
    </location>
</feature>
<dbReference type="PANTHER" id="PTHR46333:SF2">
    <property type="entry name" value="CYTOKINESIS PROTEIN 3"/>
    <property type="match status" value="1"/>
</dbReference>
<organism evidence="2 3">
    <name type="scientific">Variimorphobacter saccharofermentans</name>
    <dbReference type="NCBI Taxonomy" id="2755051"/>
    <lineage>
        <taxon>Bacteria</taxon>
        <taxon>Bacillati</taxon>
        <taxon>Bacillota</taxon>
        <taxon>Clostridia</taxon>
        <taxon>Lachnospirales</taxon>
        <taxon>Lachnospiraceae</taxon>
        <taxon>Variimorphobacter</taxon>
    </lineage>
</organism>
<reference evidence="2 3" key="1">
    <citation type="submission" date="2020-07" db="EMBL/GenBank/DDBJ databases">
        <title>Characterization and genome sequencing of isolate MD1, a novel member within the family Lachnospiraceae.</title>
        <authorList>
            <person name="Rettenmaier R."/>
            <person name="Di Bello L."/>
            <person name="Zinser C."/>
            <person name="Scheitz K."/>
            <person name="Liebl W."/>
            <person name="Zverlov V."/>
        </authorList>
    </citation>
    <scope>NUCLEOTIDE SEQUENCE [LARGE SCALE GENOMIC DNA]</scope>
    <source>
        <strain evidence="2 3">MD1</strain>
    </source>
</reference>
<dbReference type="Gene3D" id="3.10.620.30">
    <property type="match status" value="1"/>
</dbReference>
<gene>
    <name evidence="2" type="ORF">H0486_02090</name>
</gene>
<dbReference type="GO" id="GO:0005737">
    <property type="term" value="C:cytoplasm"/>
    <property type="evidence" value="ECO:0007669"/>
    <property type="project" value="TreeGrafter"/>
</dbReference>
<dbReference type="Pfam" id="PF01841">
    <property type="entry name" value="Transglut_core"/>
    <property type="match status" value="1"/>
</dbReference>
<comment type="caution">
    <text evidence="2">The sequence shown here is derived from an EMBL/GenBank/DDBJ whole genome shotgun (WGS) entry which is preliminary data.</text>
</comment>
<dbReference type="SMART" id="SM00460">
    <property type="entry name" value="TGc"/>
    <property type="match status" value="1"/>
</dbReference>
<evidence type="ECO:0000313" key="3">
    <source>
        <dbReference type="Proteomes" id="UP000574276"/>
    </source>
</evidence>
<dbReference type="RefSeq" id="WP_228351434.1">
    <property type="nucleotide sequence ID" value="NZ_JACEGA010000001.1"/>
</dbReference>
<dbReference type="AlphaFoldDB" id="A0A839JWA9"/>
<protein>
    <recommendedName>
        <fullName evidence="1">Transglutaminase-like domain-containing protein</fullName>
    </recommendedName>
</protein>
<dbReference type="PANTHER" id="PTHR46333">
    <property type="entry name" value="CYTOKINESIS PROTEIN 3"/>
    <property type="match status" value="1"/>
</dbReference>
<accession>A0A839JWA9</accession>
<evidence type="ECO:0000313" key="2">
    <source>
        <dbReference type="EMBL" id="MBB2181666.1"/>
    </source>
</evidence>
<dbReference type="SUPFAM" id="SSF54001">
    <property type="entry name" value="Cysteine proteinases"/>
    <property type="match status" value="1"/>
</dbReference>
<name>A0A839JWA9_9FIRM</name>
<proteinExistence type="predicted"/>
<dbReference type="EMBL" id="JACEGA010000001">
    <property type="protein sequence ID" value="MBB2181666.1"/>
    <property type="molecule type" value="Genomic_DNA"/>
</dbReference>
<evidence type="ECO:0000259" key="1">
    <source>
        <dbReference type="SMART" id="SM00460"/>
    </source>
</evidence>
<keyword evidence="3" id="KW-1185">Reference proteome</keyword>
<dbReference type="InterPro" id="IPR002931">
    <property type="entry name" value="Transglutaminase-like"/>
</dbReference>
<dbReference type="InterPro" id="IPR052557">
    <property type="entry name" value="CAP/Cytokinesis_protein"/>
</dbReference>